<comment type="caution">
    <text evidence="1">The sequence shown here is derived from an EMBL/GenBank/DDBJ whole genome shotgun (WGS) entry which is preliminary data.</text>
</comment>
<gene>
    <name evidence="1" type="ORF">QTG54_005701</name>
</gene>
<accession>A0AAD9DFC6</accession>
<keyword evidence="2" id="KW-1185">Reference proteome</keyword>
<name>A0AAD9DFC6_9STRA</name>
<dbReference type="EMBL" id="JATAAI010000008">
    <property type="protein sequence ID" value="KAK1744104.1"/>
    <property type="molecule type" value="Genomic_DNA"/>
</dbReference>
<organism evidence="1 2">
    <name type="scientific">Skeletonema marinoi</name>
    <dbReference type="NCBI Taxonomy" id="267567"/>
    <lineage>
        <taxon>Eukaryota</taxon>
        <taxon>Sar</taxon>
        <taxon>Stramenopiles</taxon>
        <taxon>Ochrophyta</taxon>
        <taxon>Bacillariophyta</taxon>
        <taxon>Coscinodiscophyceae</taxon>
        <taxon>Thalassiosirophycidae</taxon>
        <taxon>Thalassiosirales</taxon>
        <taxon>Skeletonemataceae</taxon>
        <taxon>Skeletonema</taxon>
        <taxon>Skeletonema marinoi-dohrnii complex</taxon>
    </lineage>
</organism>
<dbReference type="Proteomes" id="UP001224775">
    <property type="component" value="Unassembled WGS sequence"/>
</dbReference>
<proteinExistence type="predicted"/>
<evidence type="ECO:0000313" key="1">
    <source>
        <dbReference type="EMBL" id="KAK1744104.1"/>
    </source>
</evidence>
<sequence>MTQTLLLQVIRWSVRCRRQHEAKIKRKLLKYVPGSRHTCRRELHNPIGRERFHLQIQMNSWLVKSLEATRASYALR</sequence>
<protein>
    <submittedName>
        <fullName evidence="1">Uncharacterized protein</fullName>
    </submittedName>
</protein>
<evidence type="ECO:0000313" key="2">
    <source>
        <dbReference type="Proteomes" id="UP001224775"/>
    </source>
</evidence>
<dbReference type="AlphaFoldDB" id="A0AAD9DFC6"/>
<reference evidence="1" key="1">
    <citation type="submission" date="2023-06" db="EMBL/GenBank/DDBJ databases">
        <title>Survivors Of The Sea: Transcriptome response of Skeletonema marinoi to long-term dormancy.</title>
        <authorList>
            <person name="Pinder M.I.M."/>
            <person name="Kourtchenko O."/>
            <person name="Robertson E.K."/>
            <person name="Larsson T."/>
            <person name="Maumus F."/>
            <person name="Osuna-Cruz C.M."/>
            <person name="Vancaester E."/>
            <person name="Stenow R."/>
            <person name="Vandepoele K."/>
            <person name="Ploug H."/>
            <person name="Bruchert V."/>
            <person name="Godhe A."/>
            <person name="Topel M."/>
        </authorList>
    </citation>
    <scope>NUCLEOTIDE SEQUENCE</scope>
    <source>
        <strain evidence="1">R05AC</strain>
    </source>
</reference>